<comment type="similarity">
    <text evidence="13">Belongs to the helicase family. AddA subfamily.</text>
</comment>
<dbReference type="CDD" id="cd17932">
    <property type="entry name" value="DEXQc_UvrD"/>
    <property type="match status" value="1"/>
</dbReference>
<dbReference type="Proteomes" id="UP000051658">
    <property type="component" value="Unassembled WGS sequence"/>
</dbReference>
<comment type="subunit">
    <text evidence="13">Heterodimer of AddA and AddB/RexB.</text>
</comment>
<evidence type="ECO:0000259" key="15">
    <source>
        <dbReference type="PROSITE" id="PS51198"/>
    </source>
</evidence>
<dbReference type="eggNOG" id="COG1074">
    <property type="taxonomic scope" value="Bacteria"/>
</dbReference>
<dbReference type="InterPro" id="IPR014152">
    <property type="entry name" value="AddA"/>
</dbReference>
<comment type="cofactor">
    <cofactor evidence="13">
        <name>Mg(2+)</name>
        <dbReference type="ChEBI" id="CHEBI:18420"/>
    </cofactor>
</comment>
<dbReference type="InterPro" id="IPR038726">
    <property type="entry name" value="PDDEXK_AddAB-type"/>
</dbReference>
<name>A0A0R2HUM2_CARDV</name>
<dbReference type="Gene3D" id="3.40.50.300">
    <property type="entry name" value="P-loop containing nucleotide triphosphate hydrolases"/>
    <property type="match status" value="4"/>
</dbReference>
<dbReference type="PATRIC" id="fig|1449336.4.peg.1878"/>
<evidence type="ECO:0000313" key="17">
    <source>
        <dbReference type="EMBL" id="KRN54261.1"/>
    </source>
</evidence>
<dbReference type="GO" id="GO:0000724">
    <property type="term" value="P:double-strand break repair via homologous recombination"/>
    <property type="evidence" value="ECO:0007669"/>
    <property type="project" value="UniProtKB-UniRule"/>
</dbReference>
<evidence type="ECO:0000256" key="11">
    <source>
        <dbReference type="ARBA" id="ARBA00034617"/>
    </source>
</evidence>
<keyword evidence="18" id="KW-1185">Reference proteome</keyword>
<keyword evidence="10 13" id="KW-0413">Isomerase</keyword>
<evidence type="ECO:0000256" key="1">
    <source>
        <dbReference type="ARBA" id="ARBA00022722"/>
    </source>
</evidence>
<dbReference type="InterPro" id="IPR014017">
    <property type="entry name" value="DNA_helicase_UvrD-like_C"/>
</dbReference>
<dbReference type="GO" id="GO:0005524">
    <property type="term" value="F:ATP binding"/>
    <property type="evidence" value="ECO:0007669"/>
    <property type="project" value="UniProtKB-UniRule"/>
</dbReference>
<organism evidence="17 18">
    <name type="scientific">Carnobacterium divergens DSM 20623</name>
    <dbReference type="NCBI Taxonomy" id="1449336"/>
    <lineage>
        <taxon>Bacteria</taxon>
        <taxon>Bacillati</taxon>
        <taxon>Bacillota</taxon>
        <taxon>Bacilli</taxon>
        <taxon>Lactobacillales</taxon>
        <taxon>Carnobacteriaceae</taxon>
        <taxon>Carnobacterium</taxon>
    </lineage>
</organism>
<dbReference type="InterPro" id="IPR000212">
    <property type="entry name" value="DNA_helicase_UvrD/REP"/>
</dbReference>
<evidence type="ECO:0000256" key="3">
    <source>
        <dbReference type="ARBA" id="ARBA00022763"/>
    </source>
</evidence>
<keyword evidence="5 13" id="KW-0347">Helicase</keyword>
<evidence type="ECO:0000256" key="14">
    <source>
        <dbReference type="PROSITE-ProRule" id="PRU00560"/>
    </source>
</evidence>
<accession>A0A0R2HUM2</accession>
<keyword evidence="2 13" id="KW-0547">Nucleotide-binding</keyword>
<protein>
    <recommendedName>
        <fullName evidence="13">ATP-dependent helicase/nuclease subunit A</fullName>
        <ecNumber evidence="13">3.1.-.-</ecNumber>
        <ecNumber evidence="13">5.6.2.4</ecNumber>
    </recommendedName>
    <alternativeName>
        <fullName evidence="13">ATP-dependent helicase/nuclease AddA</fullName>
    </alternativeName>
    <alternativeName>
        <fullName evidence="13">DNA 3'-5' helicase AddA</fullName>
    </alternativeName>
</protein>
<gene>
    <name evidence="13" type="primary">addA</name>
    <name evidence="17" type="ORF">IV74_GL001842</name>
</gene>
<feature type="domain" description="UvrD-like helicase C-terminal" evidence="16">
    <location>
        <begin position="519"/>
        <end position="821"/>
    </location>
</feature>
<reference evidence="17 18" key="1">
    <citation type="journal article" date="2015" name="Genome Announc.">
        <title>Expanding the biotechnology potential of lactobacilli through comparative genomics of 213 strains and associated genera.</title>
        <authorList>
            <person name="Sun Z."/>
            <person name="Harris H.M."/>
            <person name="McCann A."/>
            <person name="Guo C."/>
            <person name="Argimon S."/>
            <person name="Zhang W."/>
            <person name="Yang X."/>
            <person name="Jeffery I.B."/>
            <person name="Cooney J.C."/>
            <person name="Kagawa T.F."/>
            <person name="Liu W."/>
            <person name="Song Y."/>
            <person name="Salvetti E."/>
            <person name="Wrobel A."/>
            <person name="Rasinkangas P."/>
            <person name="Parkhill J."/>
            <person name="Rea M.C."/>
            <person name="O'Sullivan O."/>
            <person name="Ritari J."/>
            <person name="Douillard F.P."/>
            <person name="Paul Ross R."/>
            <person name="Yang R."/>
            <person name="Briner A.E."/>
            <person name="Felis G.E."/>
            <person name="de Vos W.M."/>
            <person name="Barrangou R."/>
            <person name="Klaenhammer T.R."/>
            <person name="Caufield P.W."/>
            <person name="Cui Y."/>
            <person name="Zhang H."/>
            <person name="O'Toole P.W."/>
        </authorList>
    </citation>
    <scope>NUCLEOTIDE SEQUENCE [LARGE SCALE GENOMIC DNA]</scope>
    <source>
        <strain evidence="17 18">DSM 20623</strain>
    </source>
</reference>
<dbReference type="SUPFAM" id="SSF52980">
    <property type="entry name" value="Restriction endonuclease-like"/>
    <property type="match status" value="1"/>
</dbReference>
<dbReference type="GO" id="GO:0016887">
    <property type="term" value="F:ATP hydrolysis activity"/>
    <property type="evidence" value="ECO:0007669"/>
    <property type="project" value="RHEA"/>
</dbReference>
<dbReference type="Gene3D" id="1.10.274.50">
    <property type="match status" value="1"/>
</dbReference>
<dbReference type="SUPFAM" id="SSF52540">
    <property type="entry name" value="P-loop containing nucleoside triphosphate hydrolases"/>
    <property type="match status" value="1"/>
</dbReference>
<evidence type="ECO:0000256" key="5">
    <source>
        <dbReference type="ARBA" id="ARBA00022806"/>
    </source>
</evidence>
<dbReference type="PANTHER" id="PTHR11070:SF48">
    <property type="entry name" value="ATP-DEPENDENT HELICASE_NUCLEASE SUBUNIT A"/>
    <property type="match status" value="1"/>
</dbReference>
<keyword evidence="1 13" id="KW-0540">Nuclease</keyword>
<evidence type="ECO:0000256" key="9">
    <source>
        <dbReference type="ARBA" id="ARBA00023204"/>
    </source>
</evidence>
<dbReference type="PANTHER" id="PTHR11070">
    <property type="entry name" value="UVRD / RECB / PCRA DNA HELICASE FAMILY MEMBER"/>
    <property type="match status" value="1"/>
</dbReference>
<dbReference type="InterPro" id="IPR011604">
    <property type="entry name" value="PDDEXK-like_dom_sf"/>
</dbReference>
<proteinExistence type="inferred from homology"/>
<dbReference type="EMBL" id="JQBS01000035">
    <property type="protein sequence ID" value="KRN54261.1"/>
    <property type="molecule type" value="Genomic_DNA"/>
</dbReference>
<dbReference type="Gene3D" id="3.90.320.10">
    <property type="match status" value="1"/>
</dbReference>
<evidence type="ECO:0000259" key="16">
    <source>
        <dbReference type="PROSITE" id="PS51217"/>
    </source>
</evidence>
<feature type="domain" description="UvrD-like helicase ATP-binding" evidence="15">
    <location>
        <begin position="12"/>
        <end position="487"/>
    </location>
</feature>
<dbReference type="InterPro" id="IPR014016">
    <property type="entry name" value="UvrD-like_ATP-bd"/>
</dbReference>
<evidence type="ECO:0000256" key="2">
    <source>
        <dbReference type="ARBA" id="ARBA00022741"/>
    </source>
</evidence>
<evidence type="ECO:0000256" key="6">
    <source>
        <dbReference type="ARBA" id="ARBA00022839"/>
    </source>
</evidence>
<dbReference type="Pfam" id="PF12705">
    <property type="entry name" value="PDDEXK_1"/>
    <property type="match status" value="1"/>
</dbReference>
<keyword evidence="9 13" id="KW-0234">DNA repair</keyword>
<dbReference type="NCBIfam" id="TIGR02785">
    <property type="entry name" value="addA_Gpos"/>
    <property type="match status" value="1"/>
</dbReference>
<dbReference type="Pfam" id="PF00580">
    <property type="entry name" value="UvrD-helicase"/>
    <property type="match status" value="1"/>
</dbReference>
<dbReference type="HAMAP" id="MF_01451">
    <property type="entry name" value="AddA"/>
    <property type="match status" value="1"/>
</dbReference>
<dbReference type="GO" id="GO:0033202">
    <property type="term" value="C:DNA helicase complex"/>
    <property type="evidence" value="ECO:0007669"/>
    <property type="project" value="TreeGrafter"/>
</dbReference>
<dbReference type="AlphaFoldDB" id="A0A0R2HUM2"/>
<comment type="catalytic activity">
    <reaction evidence="11 13">
        <text>Couples ATP hydrolysis with the unwinding of duplex DNA by translocating in the 3'-5' direction.</text>
        <dbReference type="EC" id="5.6.2.4"/>
    </reaction>
</comment>
<dbReference type="InterPro" id="IPR011335">
    <property type="entry name" value="Restrct_endonuc-II-like"/>
</dbReference>
<dbReference type="EC" id="3.1.-.-" evidence="13"/>
<dbReference type="GO" id="GO:0005829">
    <property type="term" value="C:cytosol"/>
    <property type="evidence" value="ECO:0007669"/>
    <property type="project" value="TreeGrafter"/>
</dbReference>
<dbReference type="GO" id="GO:0008408">
    <property type="term" value="F:3'-5' exonuclease activity"/>
    <property type="evidence" value="ECO:0007669"/>
    <property type="project" value="UniProtKB-UniRule"/>
</dbReference>
<dbReference type="GO" id="GO:0003690">
    <property type="term" value="F:double-stranded DNA binding"/>
    <property type="evidence" value="ECO:0007669"/>
    <property type="project" value="UniProtKB-UniRule"/>
</dbReference>
<sequence>MSHNLPVKPLNSRFTDGQWQAVYEEGHNILVSASAGSGKTTVLVQRVIEKIKSGVNVDELLIVTYTESAAREMKERIQVAIQKAITQEGEAESKRHLVKQVSLLSQASISTLHAFCLQVIRRYYYLIDLDPVFRLLTDETEMLLLKEDVWEELREELYGEEKNAFYELTANYSGDRNDDGLTKLIFSLYEFSRANPNPALWLTQLSDLYRITSTDIGKSKLFLELLKPQILEILKSLIQVSRSAVVLADGTEELKKHYDLVASEAVFFEELVELVDTNNYNAAFQFISDFSFGRIPTVKKSADEAVKEAGKEIKMLRDQYKKRFGELKDSYFYTKPINMLEIMASAAPLVDEMARVTQRFTDAYRKEKARRNVLDFNDLEHLTHQILATYTDEQWLGTTASDYYREKFQEVLVDEYQDVNKLQESIVYWLTKHGEEEKGNLFMVGDVKQSIYSFRLADPSLFLTKYEQFGEHRNGERIILAENFRSRGEVLHFTNLIFQQLMDKTVGQMAYDEAAKLIHGFPNFPESTLHQPEILIYEKGTSVSEEEETEVESLEWNMRIDDKTEGELLMVGQKIQQLIASEFPIYDKELKQNRPIHYQDIVLLTPTKKNNLVLLDIFKRLEIPIHVNDTQNYFQTTEIKIMMSLLKVIDNPYQDIPLAAVLRSPIVGLDENELASIRITKKTGEYYEALESFYHQYEGRDKASHFTTALYEKIAKFRSQLLSWREMARREELVRLIWRIYEETGFLDYVGGMSAGKQRQANLHALYERASRYEASSFKGLFQFVRFIEKMQEKDKDLAEPTAVAPDEKAVRVMTIHASKGLEFPVVFILDLTKRFNLQDTRSAYVFNEEYGVGTNYKDLEKRITYRTLPEIALKIEKKKKLLAEEMRKLYVALTRAEEKLFLVGSYESQEAAWKEWGSVSNHKEVVLPSDMRLTASHMMKWIGSTLVRHPSSQNDYVTEIAPIGEICQHPASFSIEFKNEEEIQESMKLVTSQTERNILVELAEQTYDVQEVEANQKLQKAIQLMDFTYPYEGATRTTSYQSVSEIKRLFEEPEDTRMVKIDINQPRNRFVEQKLARPKFMQELTEPTAAEIGTATHLVMQSIDLKEKPTFQSLEKLIKKLVEEELVTPQIEKKLSLNQMLQFFETELGNQLVNYHSLVRREQPFSLLMRAEDIFHDMAEQTEDKILIHGIVDGFIEFDDYIILYDFKTDYVPKNGTEKIIQKYRGQLNLYQEALSSILGKPVKKSYICLLSIGEVFQMNASV</sequence>
<keyword evidence="8 13" id="KW-0238">DNA-binding</keyword>
<comment type="catalytic activity">
    <reaction evidence="12 13">
        <text>ATP + H2O = ADP + phosphate + H(+)</text>
        <dbReference type="Rhea" id="RHEA:13065"/>
        <dbReference type="ChEBI" id="CHEBI:15377"/>
        <dbReference type="ChEBI" id="CHEBI:15378"/>
        <dbReference type="ChEBI" id="CHEBI:30616"/>
        <dbReference type="ChEBI" id="CHEBI:43474"/>
        <dbReference type="ChEBI" id="CHEBI:456216"/>
        <dbReference type="EC" id="5.6.2.4"/>
    </reaction>
</comment>
<dbReference type="InterPro" id="IPR027417">
    <property type="entry name" value="P-loop_NTPase"/>
</dbReference>
<dbReference type="Pfam" id="PF13361">
    <property type="entry name" value="UvrD_C"/>
    <property type="match status" value="1"/>
</dbReference>
<dbReference type="PROSITE" id="PS51217">
    <property type="entry name" value="UVRD_HELICASE_CTER"/>
    <property type="match status" value="1"/>
</dbReference>
<keyword evidence="4 13" id="KW-0378">Hydrolase</keyword>
<evidence type="ECO:0000256" key="10">
    <source>
        <dbReference type="ARBA" id="ARBA00023235"/>
    </source>
</evidence>
<dbReference type="RefSeq" id="WP_034569812.1">
    <property type="nucleotide sequence ID" value="NZ_JQBS01000035.1"/>
</dbReference>
<keyword evidence="7 13" id="KW-0067">ATP-binding</keyword>
<evidence type="ECO:0000256" key="7">
    <source>
        <dbReference type="ARBA" id="ARBA00022840"/>
    </source>
</evidence>
<comment type="function">
    <text evidence="13">The heterodimer acts as both an ATP-dependent DNA helicase and an ATP-dependent, dual-direction single-stranded exonuclease. Recognizes the chi site generating a DNA molecule suitable for the initiation of homologous recombination. The AddA nuclease domain is required for chi fragment generation; this subunit has the helicase and 3' -&gt; 5' nuclease activities.</text>
</comment>
<evidence type="ECO:0000256" key="12">
    <source>
        <dbReference type="ARBA" id="ARBA00048988"/>
    </source>
</evidence>
<dbReference type="GO" id="GO:0043138">
    <property type="term" value="F:3'-5' DNA helicase activity"/>
    <property type="evidence" value="ECO:0007669"/>
    <property type="project" value="UniProtKB-UniRule"/>
</dbReference>
<evidence type="ECO:0000256" key="4">
    <source>
        <dbReference type="ARBA" id="ARBA00022801"/>
    </source>
</evidence>
<dbReference type="PROSITE" id="PS51198">
    <property type="entry name" value="UVRD_HELICASE_ATP_BIND"/>
    <property type="match status" value="1"/>
</dbReference>
<feature type="binding site" evidence="14">
    <location>
        <begin position="33"/>
        <end position="40"/>
    </location>
    <ligand>
        <name>ATP</name>
        <dbReference type="ChEBI" id="CHEBI:30616"/>
    </ligand>
</feature>
<dbReference type="GeneID" id="89588836"/>
<keyword evidence="3 13" id="KW-0227">DNA damage</keyword>
<dbReference type="EC" id="5.6.2.4" evidence="13"/>
<evidence type="ECO:0000256" key="8">
    <source>
        <dbReference type="ARBA" id="ARBA00023125"/>
    </source>
</evidence>
<comment type="caution">
    <text evidence="17">The sequence shown here is derived from an EMBL/GenBank/DDBJ whole genome shotgun (WGS) entry which is preliminary data.</text>
</comment>
<evidence type="ECO:0000313" key="18">
    <source>
        <dbReference type="Proteomes" id="UP000051658"/>
    </source>
</evidence>
<keyword evidence="6 13" id="KW-0269">Exonuclease</keyword>
<evidence type="ECO:0000256" key="13">
    <source>
        <dbReference type="HAMAP-Rule" id="MF_01451"/>
    </source>
</evidence>